<evidence type="ECO:0000256" key="3">
    <source>
        <dbReference type="ARBA" id="ARBA00022475"/>
    </source>
</evidence>
<dbReference type="GO" id="GO:0000287">
    <property type="term" value="F:magnesium ion binding"/>
    <property type="evidence" value="ECO:0007669"/>
    <property type="project" value="TreeGrafter"/>
</dbReference>
<protein>
    <submittedName>
        <fullName evidence="5">Metal ion transport protein</fullName>
    </submittedName>
</protein>
<evidence type="ECO:0000256" key="4">
    <source>
        <dbReference type="SAM" id="MobiDB-lite"/>
    </source>
</evidence>
<sequence>MFRLGRTADVTLGSGGNVRTWLWCGGRLVAENFPLADVSDHLHDRDALGWADLRDPDHALLTQLAAELDFDPHAVEDVVASGERTKATGYATHTFLTVYATRLVDDPIQALDDAIEDLEDGLFDDHGHPHAVQRRTYQVRKELVELRRVVLPMREVIGTVMRHPAERGNSRTRQLVHRPVRPR</sequence>
<dbReference type="GO" id="GO:0015087">
    <property type="term" value="F:cobalt ion transmembrane transporter activity"/>
    <property type="evidence" value="ECO:0007669"/>
    <property type="project" value="TreeGrafter"/>
</dbReference>
<name>I0WWW3_RHOOP</name>
<keyword evidence="2" id="KW-0813">Transport</keyword>
<dbReference type="InterPro" id="IPR045861">
    <property type="entry name" value="CorA_cytoplasmic_dom"/>
</dbReference>
<feature type="region of interest" description="Disordered" evidence="4">
    <location>
        <begin position="163"/>
        <end position="183"/>
    </location>
</feature>
<reference evidence="5 6" key="1">
    <citation type="journal article" date="2012" name="J. Bacteriol.">
        <title>Draft genome sequence of the nitrophenol-degrading actinomycete Rhodococcus imtechensis RKJ300.</title>
        <authorList>
            <person name="Vikram S."/>
            <person name="Kumar S."/>
            <person name="Subramanian S."/>
            <person name="Raghava G.P."/>
        </authorList>
    </citation>
    <scope>NUCLEOTIDE SEQUENCE [LARGE SCALE GENOMIC DNA]</scope>
    <source>
        <strain evidence="5 6">RKJ300</strain>
    </source>
</reference>
<feature type="compositionally biased region" description="Basic residues" evidence="4">
    <location>
        <begin position="174"/>
        <end position="183"/>
    </location>
</feature>
<dbReference type="PATRIC" id="fig|1165867.3.peg.1210"/>
<dbReference type="Pfam" id="PF01544">
    <property type="entry name" value="CorA"/>
    <property type="match status" value="1"/>
</dbReference>
<organism evidence="5 6">
    <name type="scientific">Rhodococcus opacus RKJ300 = JCM 13270</name>
    <dbReference type="NCBI Taxonomy" id="1165867"/>
    <lineage>
        <taxon>Bacteria</taxon>
        <taxon>Bacillati</taxon>
        <taxon>Actinomycetota</taxon>
        <taxon>Actinomycetes</taxon>
        <taxon>Mycobacteriales</taxon>
        <taxon>Nocardiaceae</taxon>
        <taxon>Rhodococcus</taxon>
    </lineage>
</organism>
<evidence type="ECO:0000313" key="6">
    <source>
        <dbReference type="Proteomes" id="UP000006447"/>
    </source>
</evidence>
<dbReference type="GO" id="GO:0015095">
    <property type="term" value="F:magnesium ion transmembrane transporter activity"/>
    <property type="evidence" value="ECO:0007669"/>
    <property type="project" value="TreeGrafter"/>
</dbReference>
<accession>I0WWW3</accession>
<evidence type="ECO:0000256" key="1">
    <source>
        <dbReference type="ARBA" id="ARBA00004651"/>
    </source>
</evidence>
<dbReference type="EMBL" id="AJJH01000023">
    <property type="protein sequence ID" value="EID80879.1"/>
    <property type="molecule type" value="Genomic_DNA"/>
</dbReference>
<evidence type="ECO:0000313" key="5">
    <source>
        <dbReference type="EMBL" id="EID80879.1"/>
    </source>
</evidence>
<keyword evidence="3" id="KW-1003">Cell membrane</keyword>
<dbReference type="GO" id="GO:0050897">
    <property type="term" value="F:cobalt ion binding"/>
    <property type="evidence" value="ECO:0007669"/>
    <property type="project" value="TreeGrafter"/>
</dbReference>
<dbReference type="InterPro" id="IPR002523">
    <property type="entry name" value="MgTranspt_CorA/ZnTranspt_ZntB"/>
</dbReference>
<proteinExistence type="predicted"/>
<dbReference type="PANTHER" id="PTHR46494">
    <property type="entry name" value="CORA FAMILY METAL ION TRANSPORTER (EUROFUNG)"/>
    <property type="match status" value="1"/>
</dbReference>
<evidence type="ECO:0000256" key="2">
    <source>
        <dbReference type="ARBA" id="ARBA00022448"/>
    </source>
</evidence>
<dbReference type="Proteomes" id="UP000006447">
    <property type="component" value="Unassembled WGS sequence"/>
</dbReference>
<keyword evidence="3" id="KW-0472">Membrane</keyword>
<comment type="subcellular location">
    <subcellularLocation>
        <location evidence="1">Cell membrane</location>
        <topology evidence="1">Multi-pass membrane protein</topology>
    </subcellularLocation>
</comment>
<dbReference type="SUPFAM" id="SSF143865">
    <property type="entry name" value="CorA soluble domain-like"/>
    <property type="match status" value="1"/>
</dbReference>
<dbReference type="GO" id="GO:0005886">
    <property type="term" value="C:plasma membrane"/>
    <property type="evidence" value="ECO:0007669"/>
    <property type="project" value="UniProtKB-SubCell"/>
</dbReference>
<dbReference type="Gene3D" id="1.20.58.340">
    <property type="entry name" value="Magnesium transport protein CorA, transmembrane region"/>
    <property type="match status" value="1"/>
</dbReference>
<dbReference type="AlphaFoldDB" id="I0WWW3"/>
<gene>
    <name evidence="5" type="ORF">W59_05908</name>
</gene>
<comment type="caution">
    <text evidence="5">The sequence shown here is derived from an EMBL/GenBank/DDBJ whole genome shotgun (WGS) entry which is preliminary data.</text>
</comment>
<dbReference type="PANTHER" id="PTHR46494:SF1">
    <property type="entry name" value="CORA FAMILY METAL ION TRANSPORTER (EUROFUNG)"/>
    <property type="match status" value="1"/>
</dbReference>